<evidence type="ECO:0000313" key="5">
    <source>
        <dbReference type="EMBL" id="CAF3990621.1"/>
    </source>
</evidence>
<protein>
    <submittedName>
        <fullName evidence="2">Uncharacterized protein</fullName>
    </submittedName>
</protein>
<dbReference type="EMBL" id="CAJNRE010002556">
    <property type="protein sequence ID" value="CAF1984525.1"/>
    <property type="molecule type" value="Genomic_DNA"/>
</dbReference>
<evidence type="ECO:0000313" key="2">
    <source>
        <dbReference type="EMBL" id="CAF1556647.1"/>
    </source>
</evidence>
<feature type="region of interest" description="Disordered" evidence="1">
    <location>
        <begin position="27"/>
        <end position="81"/>
    </location>
</feature>
<organism evidence="2 8">
    <name type="scientific">Rotaria magnacalcarata</name>
    <dbReference type="NCBI Taxonomy" id="392030"/>
    <lineage>
        <taxon>Eukaryota</taxon>
        <taxon>Metazoa</taxon>
        <taxon>Spiralia</taxon>
        <taxon>Gnathifera</taxon>
        <taxon>Rotifera</taxon>
        <taxon>Eurotatoria</taxon>
        <taxon>Bdelloidea</taxon>
        <taxon>Philodinida</taxon>
        <taxon>Philodinidae</taxon>
        <taxon>Rotaria</taxon>
    </lineage>
</organism>
<evidence type="ECO:0000313" key="8">
    <source>
        <dbReference type="Proteomes" id="UP000663855"/>
    </source>
</evidence>
<dbReference type="Proteomes" id="UP000663834">
    <property type="component" value="Unassembled WGS sequence"/>
</dbReference>
<evidence type="ECO:0000313" key="7">
    <source>
        <dbReference type="EMBL" id="CAF4029781.1"/>
    </source>
</evidence>
<dbReference type="EMBL" id="CAJNOW010016686">
    <property type="protein sequence ID" value="CAF1651792.1"/>
    <property type="molecule type" value="Genomic_DNA"/>
</dbReference>
<dbReference type="EMBL" id="CAJOBI010004090">
    <property type="protein sequence ID" value="CAF3990621.1"/>
    <property type="molecule type" value="Genomic_DNA"/>
</dbReference>
<evidence type="ECO:0000313" key="6">
    <source>
        <dbReference type="EMBL" id="CAF3995599.1"/>
    </source>
</evidence>
<accession>A0A815XF51</accession>
<dbReference type="Proteomes" id="UP000681967">
    <property type="component" value="Unassembled WGS sequence"/>
</dbReference>
<dbReference type="Proteomes" id="UP000676336">
    <property type="component" value="Unassembled WGS sequence"/>
</dbReference>
<sequence length="366" mass="40993">MATSSDPDQHTKIGKKRYCDVCKTSTPATNFARDHRGCKSSSQSENTQRSSPSGSSSLVNTQQSLPSENTSLVNTQQSPSGSVINLTTEKHEAYTSIHNYLLSKFKEDYYNAEDDEILYCPSLDAAKCIFENCTLYKLTGCWTYAGTSDHHRTVAGWKCDMGRTFRFRTSSRAYIRQGETSLYARHHPLRCELMRTISSTHITCCRPSHLAWGTAEMNKKDQILRERVENHPNYKIIAQNYTDEVDKLAEKLNPRSPNVSIDTSDQGCQVITTINARNSENGLDPSDTGDNPASDINNLTTTLSSTLQLDSKITKESPVTNLNAVKVEHINQDVVEHCSNRSPETSDSNDDEKRNDDENVDDSEDK</sequence>
<proteinExistence type="predicted"/>
<dbReference type="EMBL" id="CAJNOV010014600">
    <property type="protein sequence ID" value="CAF1556647.1"/>
    <property type="molecule type" value="Genomic_DNA"/>
</dbReference>
<evidence type="ECO:0000256" key="1">
    <source>
        <dbReference type="SAM" id="MobiDB-lite"/>
    </source>
</evidence>
<dbReference type="Proteomes" id="UP000663855">
    <property type="component" value="Unassembled WGS sequence"/>
</dbReference>
<feature type="compositionally biased region" description="Polar residues" evidence="1">
    <location>
        <begin position="54"/>
        <end position="81"/>
    </location>
</feature>
<dbReference type="AlphaFoldDB" id="A0A815XF51"/>
<evidence type="ECO:0000313" key="4">
    <source>
        <dbReference type="EMBL" id="CAF1984525.1"/>
    </source>
</evidence>
<dbReference type="Proteomes" id="UP000681720">
    <property type="component" value="Unassembled WGS sequence"/>
</dbReference>
<feature type="region of interest" description="Disordered" evidence="1">
    <location>
        <begin position="276"/>
        <end position="297"/>
    </location>
</feature>
<dbReference type="EMBL" id="CAJOBJ010004291">
    <property type="protein sequence ID" value="CAF3995599.1"/>
    <property type="molecule type" value="Genomic_DNA"/>
</dbReference>
<comment type="caution">
    <text evidence="2">The sequence shown here is derived from an EMBL/GenBank/DDBJ whole genome shotgun (WGS) entry which is preliminary data.</text>
</comment>
<dbReference type="EMBL" id="CAJOBH010005601">
    <property type="protein sequence ID" value="CAF4029781.1"/>
    <property type="molecule type" value="Genomic_DNA"/>
</dbReference>
<dbReference type="Proteomes" id="UP000663824">
    <property type="component" value="Unassembled WGS sequence"/>
</dbReference>
<gene>
    <name evidence="7" type="ORF">BYL167_LOCUS15268</name>
    <name evidence="2" type="ORF">CJN711_LOCUS30825</name>
    <name evidence="6" type="ORF">GIL414_LOCUS11460</name>
    <name evidence="3" type="ORF">KQP761_LOCUS30135</name>
    <name evidence="4" type="ORF">MBJ925_LOCUS7466</name>
    <name evidence="5" type="ORF">SMN809_LOCUS11378</name>
</gene>
<evidence type="ECO:0000313" key="3">
    <source>
        <dbReference type="EMBL" id="CAF1651792.1"/>
    </source>
</evidence>
<reference evidence="2" key="1">
    <citation type="submission" date="2021-02" db="EMBL/GenBank/DDBJ databases">
        <authorList>
            <person name="Nowell W R."/>
        </authorList>
    </citation>
    <scope>NUCLEOTIDE SEQUENCE</scope>
</reference>
<feature type="region of interest" description="Disordered" evidence="1">
    <location>
        <begin position="334"/>
        <end position="366"/>
    </location>
</feature>
<name>A0A815XF51_9BILA</name>
<feature type="compositionally biased region" description="Low complexity" evidence="1">
    <location>
        <begin position="40"/>
        <end position="53"/>
    </location>
</feature>